<keyword evidence="1" id="KW-0812">Transmembrane</keyword>
<keyword evidence="1" id="KW-0472">Membrane</keyword>
<feature type="chain" id="PRO_5034670836" evidence="2">
    <location>
        <begin position="20"/>
        <end position="198"/>
    </location>
</feature>
<keyword evidence="3" id="KW-0418">Kinase</keyword>
<accession>A0A8H7DJA3</accession>
<keyword evidence="4" id="KW-1185">Reference proteome</keyword>
<keyword evidence="3" id="KW-0808">Transferase</keyword>
<evidence type="ECO:0000313" key="4">
    <source>
        <dbReference type="Proteomes" id="UP000623467"/>
    </source>
</evidence>
<protein>
    <submittedName>
        <fullName evidence="3">Protein kinase domain-containing protein</fullName>
    </submittedName>
</protein>
<comment type="caution">
    <text evidence="3">The sequence shown here is derived from an EMBL/GenBank/DDBJ whole genome shotgun (WGS) entry which is preliminary data.</text>
</comment>
<feature type="signal peptide" evidence="2">
    <location>
        <begin position="1"/>
        <end position="19"/>
    </location>
</feature>
<keyword evidence="1" id="KW-1133">Transmembrane helix</keyword>
<evidence type="ECO:0000313" key="3">
    <source>
        <dbReference type="EMBL" id="KAF7376330.1"/>
    </source>
</evidence>
<evidence type="ECO:0000256" key="2">
    <source>
        <dbReference type="SAM" id="SignalP"/>
    </source>
</evidence>
<feature type="transmembrane region" description="Helical" evidence="1">
    <location>
        <begin position="177"/>
        <end position="196"/>
    </location>
</feature>
<keyword evidence="2" id="KW-0732">Signal</keyword>
<name>A0A8H7DJA3_9AGAR</name>
<dbReference type="EMBL" id="JACAZH010000001">
    <property type="protein sequence ID" value="KAF7376330.1"/>
    <property type="molecule type" value="Genomic_DNA"/>
</dbReference>
<dbReference type="Proteomes" id="UP000623467">
    <property type="component" value="Unassembled WGS sequence"/>
</dbReference>
<reference evidence="3" key="1">
    <citation type="submission" date="2020-05" db="EMBL/GenBank/DDBJ databases">
        <title>Mycena genomes resolve the evolution of fungal bioluminescence.</title>
        <authorList>
            <person name="Tsai I.J."/>
        </authorList>
    </citation>
    <scope>NUCLEOTIDE SEQUENCE</scope>
    <source>
        <strain evidence="3">160909Yilan</strain>
    </source>
</reference>
<dbReference type="AlphaFoldDB" id="A0A8H7DJA3"/>
<evidence type="ECO:0000256" key="1">
    <source>
        <dbReference type="SAM" id="Phobius"/>
    </source>
</evidence>
<organism evidence="3 4">
    <name type="scientific">Mycena sanguinolenta</name>
    <dbReference type="NCBI Taxonomy" id="230812"/>
    <lineage>
        <taxon>Eukaryota</taxon>
        <taxon>Fungi</taxon>
        <taxon>Dikarya</taxon>
        <taxon>Basidiomycota</taxon>
        <taxon>Agaricomycotina</taxon>
        <taxon>Agaricomycetes</taxon>
        <taxon>Agaricomycetidae</taxon>
        <taxon>Agaricales</taxon>
        <taxon>Marasmiineae</taxon>
        <taxon>Mycenaceae</taxon>
        <taxon>Mycena</taxon>
    </lineage>
</organism>
<sequence length="198" mass="20014">MRFTALVFALALPFTFAAAQTLTATDPDSGDVVVEDVTVDVNGNPTTVTLMTVAETITTVDPAGDTVVEYLTGDGQGVTVTQILQTLPAANPAGQGPVGQPGTTGAAGAPTPFTYTTTNADGETRQVVATFTPSFAPTVVPSLTFQATVLDYSAYTASYGTAQQAAAQNSALRNGGWWGLGLSGLISVAGGAYMLLGA</sequence>
<dbReference type="OrthoDB" id="3257429at2759"/>
<dbReference type="GO" id="GO:0016301">
    <property type="term" value="F:kinase activity"/>
    <property type="evidence" value="ECO:0007669"/>
    <property type="project" value="UniProtKB-KW"/>
</dbReference>
<proteinExistence type="predicted"/>
<gene>
    <name evidence="3" type="ORF">MSAN_00048500</name>
</gene>